<dbReference type="PANTHER" id="PTHR36507">
    <property type="entry name" value="BLL1555 PROTEIN"/>
    <property type="match status" value="1"/>
</dbReference>
<dbReference type="Pfam" id="PF00127">
    <property type="entry name" value="Copper-bind"/>
    <property type="match status" value="1"/>
</dbReference>
<gene>
    <name evidence="5" type="ORF">HQQ74_10980</name>
</gene>
<evidence type="ECO:0000313" key="6">
    <source>
        <dbReference type="Proteomes" id="UP000737555"/>
    </source>
</evidence>
<dbReference type="GO" id="GO:0005507">
    <property type="term" value="F:copper ion binding"/>
    <property type="evidence" value="ECO:0007669"/>
    <property type="project" value="InterPro"/>
</dbReference>
<dbReference type="EMBL" id="JABMJE010000241">
    <property type="protein sequence ID" value="NQS79198.1"/>
    <property type="molecule type" value="Genomic_DNA"/>
</dbReference>
<dbReference type="InterPro" id="IPR008972">
    <property type="entry name" value="Cupredoxin"/>
</dbReference>
<reference evidence="5" key="1">
    <citation type="submission" date="2020-05" db="EMBL/GenBank/DDBJ databases">
        <title>The first insight into the ecology of ammonia-tolerant syntrophic propionate oxidizing bacteria.</title>
        <authorList>
            <person name="Singh A."/>
            <person name="Schnurer A."/>
            <person name="Westerholm M."/>
        </authorList>
    </citation>
    <scope>NUCLEOTIDE SEQUENCE</scope>
    <source>
        <strain evidence="5">MAG54</strain>
    </source>
</reference>
<dbReference type="Gene3D" id="2.60.40.420">
    <property type="entry name" value="Cupredoxins - blue copper proteins"/>
    <property type="match status" value="1"/>
</dbReference>
<comment type="caution">
    <text evidence="5">The sequence shown here is derived from an EMBL/GenBank/DDBJ whole genome shotgun (WGS) entry which is preliminary data.</text>
</comment>
<name>A0A8T7HFT0_9EURY</name>
<dbReference type="PANTHER" id="PTHR36507:SF1">
    <property type="entry name" value="BLL1555 PROTEIN"/>
    <property type="match status" value="1"/>
</dbReference>
<proteinExistence type="predicted"/>
<evidence type="ECO:0000313" key="5">
    <source>
        <dbReference type="EMBL" id="NQS79198.1"/>
    </source>
</evidence>
<keyword evidence="1" id="KW-0479">Metal-binding</keyword>
<feature type="region of interest" description="Disordered" evidence="3">
    <location>
        <begin position="169"/>
        <end position="260"/>
    </location>
</feature>
<evidence type="ECO:0000256" key="3">
    <source>
        <dbReference type="SAM" id="MobiDB-lite"/>
    </source>
</evidence>
<keyword evidence="2" id="KW-0186">Copper</keyword>
<dbReference type="InterPro" id="IPR052721">
    <property type="entry name" value="ET_Amicyanin"/>
</dbReference>
<dbReference type="GO" id="GO:0009055">
    <property type="term" value="F:electron transfer activity"/>
    <property type="evidence" value="ECO:0007669"/>
    <property type="project" value="InterPro"/>
</dbReference>
<feature type="domain" description="Blue (type 1) copper" evidence="4">
    <location>
        <begin position="57"/>
        <end position="131"/>
    </location>
</feature>
<dbReference type="Proteomes" id="UP000737555">
    <property type="component" value="Unassembled WGS sequence"/>
</dbReference>
<dbReference type="InterPro" id="IPR000923">
    <property type="entry name" value="BlueCu_1"/>
</dbReference>
<protein>
    <recommendedName>
        <fullName evidence="4">Blue (type 1) copper domain-containing protein</fullName>
    </recommendedName>
</protein>
<evidence type="ECO:0000256" key="2">
    <source>
        <dbReference type="ARBA" id="ARBA00023008"/>
    </source>
</evidence>
<feature type="compositionally biased region" description="Polar residues" evidence="3">
    <location>
        <begin position="189"/>
        <end position="212"/>
    </location>
</feature>
<sequence length="281" mass="27112">MSGNTPTWGALLAVLVVMAIAGVLPAAAQNESEATAPPSAGGMRDPAEQNVVMIENTGFAPDPITIQAGDTVTWMNNDTSPHAITGATPGGPGALNSGVIAPGGTFTHLFTEPGTYVYTSATTGMTGTIIVGGMSTGQTVGNVTTVDTIEGVPGGNGTPPLSPTGIPFGDVVPGMNGQGPQAPGPTGVVSLNESGNVSQGEGASGMNGNASRTGGPAGVAPPDQTGTPVGSPTGGDSVPEVTGTSGGDLPPTTPESTPLPVAGAIGALAVVGLQAAAKRKR</sequence>
<evidence type="ECO:0000256" key="1">
    <source>
        <dbReference type="ARBA" id="ARBA00022723"/>
    </source>
</evidence>
<dbReference type="SUPFAM" id="SSF49503">
    <property type="entry name" value="Cupredoxins"/>
    <property type="match status" value="1"/>
</dbReference>
<organism evidence="5 6">
    <name type="scientific">Methanoculleus bourgensis</name>
    <dbReference type="NCBI Taxonomy" id="83986"/>
    <lineage>
        <taxon>Archaea</taxon>
        <taxon>Methanobacteriati</taxon>
        <taxon>Methanobacteriota</taxon>
        <taxon>Stenosarchaea group</taxon>
        <taxon>Methanomicrobia</taxon>
        <taxon>Methanomicrobiales</taxon>
        <taxon>Methanomicrobiaceae</taxon>
        <taxon>Methanoculleus</taxon>
    </lineage>
</organism>
<accession>A0A8T7HFT0</accession>
<dbReference type="AlphaFoldDB" id="A0A8T7HFT0"/>
<evidence type="ECO:0000259" key="4">
    <source>
        <dbReference type="Pfam" id="PF00127"/>
    </source>
</evidence>